<dbReference type="InterPro" id="IPR017508">
    <property type="entry name" value="HipA_N1"/>
</dbReference>
<dbReference type="AlphaFoldDB" id="A0A6S6U199"/>
<dbReference type="EMBL" id="CACVAS010000117">
    <property type="protein sequence ID" value="CAA6822028.1"/>
    <property type="molecule type" value="Genomic_DNA"/>
</dbReference>
<dbReference type="PANTHER" id="PTHR37419:SF8">
    <property type="entry name" value="TOXIN YJJJ"/>
    <property type="match status" value="1"/>
</dbReference>
<accession>A0A6S6U199</accession>
<comment type="similarity">
    <text evidence="1">Belongs to the HipA Ser/Thr kinase family.</text>
</comment>
<reference evidence="6" key="1">
    <citation type="submission" date="2020-01" db="EMBL/GenBank/DDBJ databases">
        <authorList>
            <person name="Meier V. D."/>
            <person name="Meier V D."/>
        </authorList>
    </citation>
    <scope>NUCLEOTIDE SEQUENCE</scope>
    <source>
        <strain evidence="6">HLG_WM_MAG_01</strain>
    </source>
</reference>
<protein>
    <recommendedName>
        <fullName evidence="7">HIPA PROTEIN</fullName>
    </recommendedName>
</protein>
<dbReference type="Pfam" id="PF13657">
    <property type="entry name" value="Couple_hipA"/>
    <property type="match status" value="1"/>
</dbReference>
<evidence type="ECO:0000313" key="6">
    <source>
        <dbReference type="EMBL" id="CAA6822028.1"/>
    </source>
</evidence>
<evidence type="ECO:0008006" key="7">
    <source>
        <dbReference type="Google" id="ProtNLM"/>
    </source>
</evidence>
<proteinExistence type="inferred from homology"/>
<dbReference type="Pfam" id="PF07804">
    <property type="entry name" value="HipA_C"/>
    <property type="match status" value="1"/>
</dbReference>
<dbReference type="InterPro" id="IPR012893">
    <property type="entry name" value="HipA-like_C"/>
</dbReference>
<dbReference type="GO" id="GO:0005829">
    <property type="term" value="C:cytosol"/>
    <property type="evidence" value="ECO:0007669"/>
    <property type="project" value="TreeGrafter"/>
</dbReference>
<sequence length="398" mass="45287">MSDTLECHVRLWGEEVGIIAKMKHKTYFQYDSSFLEKKLEISPLHLALAKKVYETSHLEYFEGLAGVFADALPDSWGTKIVENYFLKHKNRPPHEISAIEKLLYIGSRGAGALEFYPSYEQSDDVKQVLEISELVKESKKVLRGDVSYVLPEIFRISSDSLGGAKAKATVGLSHDGKEMIAIQEHLPKDFEHWMIKFDGTDEQSTPSQNLLAEKAYLDMAKQCGIDTVQTKIIQDDNLSHLAVKRFDRVGNSKPLHMHTLAGITHIDFRDRSMMNYDKFFRATLAVTKSYAALEEAYKRMVFNVLSGNQDDHAKNHTFVMNKQGIWTLSPAYDISPTFAYGHQMEINFKDKGVNHQDLLLMAERFDIPNPKAILAEQINVLQDFKTYAKELGISDDKI</sequence>
<feature type="domain" description="HipA N-terminal subdomain 1" evidence="5">
    <location>
        <begin position="8"/>
        <end position="115"/>
    </location>
</feature>
<evidence type="ECO:0000256" key="1">
    <source>
        <dbReference type="ARBA" id="ARBA00010164"/>
    </source>
</evidence>
<evidence type="ECO:0000256" key="3">
    <source>
        <dbReference type="ARBA" id="ARBA00022777"/>
    </source>
</evidence>
<dbReference type="PANTHER" id="PTHR37419">
    <property type="entry name" value="SERINE/THREONINE-PROTEIN KINASE TOXIN HIPA"/>
    <property type="match status" value="1"/>
</dbReference>
<feature type="domain" description="HipA-like C-terminal" evidence="4">
    <location>
        <begin position="160"/>
        <end position="375"/>
    </location>
</feature>
<evidence type="ECO:0000259" key="4">
    <source>
        <dbReference type="Pfam" id="PF07804"/>
    </source>
</evidence>
<evidence type="ECO:0000259" key="5">
    <source>
        <dbReference type="Pfam" id="PF13657"/>
    </source>
</evidence>
<dbReference type="InterPro" id="IPR052028">
    <property type="entry name" value="HipA_Ser/Thr_kinase"/>
</dbReference>
<name>A0A6S6U199_9BACT</name>
<keyword evidence="2" id="KW-0808">Transferase</keyword>
<keyword evidence="3" id="KW-0418">Kinase</keyword>
<dbReference type="GO" id="GO:0004674">
    <property type="term" value="F:protein serine/threonine kinase activity"/>
    <property type="evidence" value="ECO:0007669"/>
    <property type="project" value="TreeGrafter"/>
</dbReference>
<dbReference type="Gene3D" id="1.10.1070.20">
    <property type="match status" value="1"/>
</dbReference>
<gene>
    <name evidence="6" type="ORF">HELGO_WM738</name>
</gene>
<evidence type="ECO:0000256" key="2">
    <source>
        <dbReference type="ARBA" id="ARBA00022679"/>
    </source>
</evidence>
<organism evidence="6">
    <name type="scientific">uncultured Sulfurovum sp</name>
    <dbReference type="NCBI Taxonomy" id="269237"/>
    <lineage>
        <taxon>Bacteria</taxon>
        <taxon>Pseudomonadati</taxon>
        <taxon>Campylobacterota</taxon>
        <taxon>Epsilonproteobacteria</taxon>
        <taxon>Campylobacterales</taxon>
        <taxon>Sulfurovaceae</taxon>
        <taxon>Sulfurovum</taxon>
        <taxon>environmental samples</taxon>
    </lineage>
</organism>